<evidence type="ECO:0000313" key="2">
    <source>
        <dbReference type="EMBL" id="GBN51587.1"/>
    </source>
</evidence>
<keyword evidence="3" id="KW-1185">Reference proteome</keyword>
<feature type="region of interest" description="Disordered" evidence="1">
    <location>
        <begin position="1"/>
        <end position="40"/>
    </location>
</feature>
<dbReference type="EMBL" id="BGPR01011485">
    <property type="protein sequence ID" value="GBN51587.1"/>
    <property type="molecule type" value="Genomic_DNA"/>
</dbReference>
<evidence type="ECO:0000313" key="3">
    <source>
        <dbReference type="Proteomes" id="UP000499080"/>
    </source>
</evidence>
<feature type="compositionally biased region" description="Polar residues" evidence="1">
    <location>
        <begin position="12"/>
        <end position="29"/>
    </location>
</feature>
<protein>
    <submittedName>
        <fullName evidence="2">Uncharacterized protein</fullName>
    </submittedName>
</protein>
<proteinExistence type="predicted"/>
<accession>A0A4Y2PMX1</accession>
<evidence type="ECO:0000256" key="1">
    <source>
        <dbReference type="SAM" id="MobiDB-lite"/>
    </source>
</evidence>
<organism evidence="2 3">
    <name type="scientific">Araneus ventricosus</name>
    <name type="common">Orbweaver spider</name>
    <name type="synonym">Epeira ventricosa</name>
    <dbReference type="NCBI Taxonomy" id="182803"/>
    <lineage>
        <taxon>Eukaryota</taxon>
        <taxon>Metazoa</taxon>
        <taxon>Ecdysozoa</taxon>
        <taxon>Arthropoda</taxon>
        <taxon>Chelicerata</taxon>
        <taxon>Arachnida</taxon>
        <taxon>Araneae</taxon>
        <taxon>Araneomorphae</taxon>
        <taxon>Entelegynae</taxon>
        <taxon>Araneoidea</taxon>
        <taxon>Araneidae</taxon>
        <taxon>Araneus</taxon>
    </lineage>
</organism>
<sequence length="92" mass="10643">MGNEFFKESNHEAQMQQARTSNSSPTPKEQNSKESLNSKHDPSRYLHLQFICAASVYSLSDGRDVTWNLLRNLDLALEKISESRYFEYLLLS</sequence>
<feature type="compositionally biased region" description="Basic and acidic residues" evidence="1">
    <location>
        <begin position="30"/>
        <end position="40"/>
    </location>
</feature>
<reference evidence="2 3" key="1">
    <citation type="journal article" date="2019" name="Sci. Rep.">
        <title>Orb-weaving spider Araneus ventricosus genome elucidates the spidroin gene catalogue.</title>
        <authorList>
            <person name="Kono N."/>
            <person name="Nakamura H."/>
            <person name="Ohtoshi R."/>
            <person name="Moran D.A.P."/>
            <person name="Shinohara A."/>
            <person name="Yoshida Y."/>
            <person name="Fujiwara M."/>
            <person name="Mori M."/>
            <person name="Tomita M."/>
            <person name="Arakawa K."/>
        </authorList>
    </citation>
    <scope>NUCLEOTIDE SEQUENCE [LARGE SCALE GENOMIC DNA]</scope>
</reference>
<comment type="caution">
    <text evidence="2">The sequence shown here is derived from an EMBL/GenBank/DDBJ whole genome shotgun (WGS) entry which is preliminary data.</text>
</comment>
<dbReference type="Proteomes" id="UP000499080">
    <property type="component" value="Unassembled WGS sequence"/>
</dbReference>
<feature type="compositionally biased region" description="Basic and acidic residues" evidence="1">
    <location>
        <begin position="1"/>
        <end position="11"/>
    </location>
</feature>
<dbReference type="AlphaFoldDB" id="A0A4Y2PMX1"/>
<name>A0A4Y2PMX1_ARAVE</name>
<gene>
    <name evidence="2" type="ORF">AVEN_148604_1</name>
</gene>